<dbReference type="Proteomes" id="UP001597156">
    <property type="component" value="Unassembled WGS sequence"/>
</dbReference>
<dbReference type="RefSeq" id="WP_121978342.1">
    <property type="nucleotide sequence ID" value="NZ_JBHTLH010000006.1"/>
</dbReference>
<organism evidence="1 2">
    <name type="scientific">Lentilactobacillus raoultii</name>
    <dbReference type="NCBI Taxonomy" id="1987503"/>
    <lineage>
        <taxon>Bacteria</taxon>
        <taxon>Bacillati</taxon>
        <taxon>Bacillota</taxon>
        <taxon>Bacilli</taxon>
        <taxon>Lactobacillales</taxon>
        <taxon>Lactobacillaceae</taxon>
        <taxon>Lentilactobacillus</taxon>
    </lineage>
</organism>
<proteinExistence type="predicted"/>
<sequence length="78" mass="8833">MTTIYIDPKKKTDQIVKLSDGSFGVMKPEKQKAGMAYRFNFTSHQHPGFIMTHTPVNGDVENVDSIDGKQSFKIAWRS</sequence>
<keyword evidence="2" id="KW-1185">Reference proteome</keyword>
<reference evidence="2" key="1">
    <citation type="journal article" date="2019" name="Int. J. Syst. Evol. Microbiol.">
        <title>The Global Catalogue of Microorganisms (GCM) 10K type strain sequencing project: providing services to taxonomists for standard genome sequencing and annotation.</title>
        <authorList>
            <consortium name="The Broad Institute Genomics Platform"/>
            <consortium name="The Broad Institute Genome Sequencing Center for Infectious Disease"/>
            <person name="Wu L."/>
            <person name="Ma J."/>
        </authorList>
    </citation>
    <scope>NUCLEOTIDE SEQUENCE [LARGE SCALE GENOMIC DNA]</scope>
    <source>
        <strain evidence="2">CCUG 71848</strain>
    </source>
</reference>
<evidence type="ECO:0000313" key="2">
    <source>
        <dbReference type="Proteomes" id="UP001597156"/>
    </source>
</evidence>
<evidence type="ECO:0000313" key="1">
    <source>
        <dbReference type="EMBL" id="MFD1124282.1"/>
    </source>
</evidence>
<name>A0ABW3PF65_9LACO</name>
<comment type="caution">
    <text evidence="1">The sequence shown here is derived from an EMBL/GenBank/DDBJ whole genome shotgun (WGS) entry which is preliminary data.</text>
</comment>
<gene>
    <name evidence="1" type="ORF">ACFQ22_02740</name>
</gene>
<accession>A0ABW3PF65</accession>
<protein>
    <submittedName>
        <fullName evidence="1">Uncharacterized protein</fullName>
    </submittedName>
</protein>
<dbReference type="EMBL" id="JBHTLH010000006">
    <property type="protein sequence ID" value="MFD1124282.1"/>
    <property type="molecule type" value="Genomic_DNA"/>
</dbReference>